<sequence>MDNETANALYDKLGFLVILGLENSIDFGIDLNLWQTTPNFMGLKLIPPGLHLISYSSVDKTSQIGIKSCFFHVFEPGQLVVKDWDVETESIVDTKLSADEQTSLKLNIRDLDKKLGAYPSGSDNSFLRWQKLTRFITPDNLSYCMPKKTVISNGFNSATSSSYDEVEHIKASKKKFAQEIETLIPESNKATIIPDHKTFNYEAFNFNIIDLKSSFDPTIHSPFEISKYSMDKSYLLEKTLSNYKPGSVGLLGEMQLAFIILLIGQNFNGLEHYKMLVGLITGCEMLLSKTNLVLSLFIPFLDILQTQLLECPPDFFTNVLTMDNFLIQCLKNFAVNIDLAENTSDQMNTLKKSFNYLRSVFKKKFGVDLPTAQDIINEIENDPESEYAPTIV</sequence>
<accession>A0A2T9Y465</accession>
<dbReference type="EMBL" id="MBFR01000545">
    <property type="protein sequence ID" value="PVU87118.1"/>
    <property type="molecule type" value="Genomic_DNA"/>
</dbReference>
<dbReference type="PANTHER" id="PTHR12689">
    <property type="entry name" value="A1 CISTRON SPLICING FACTOR AAR2-RELATED"/>
    <property type="match status" value="1"/>
</dbReference>
<protein>
    <recommendedName>
        <fullName evidence="6">AAR2 splicing factor homolog</fullName>
    </recommendedName>
</protein>
<dbReference type="InterPro" id="IPR038514">
    <property type="entry name" value="AAR2_C_sf"/>
</dbReference>
<dbReference type="Proteomes" id="UP000245383">
    <property type="component" value="Unassembled WGS sequence"/>
</dbReference>
<organism evidence="4 5">
    <name type="scientific">Smittium simulii</name>
    <dbReference type="NCBI Taxonomy" id="133385"/>
    <lineage>
        <taxon>Eukaryota</taxon>
        <taxon>Fungi</taxon>
        <taxon>Fungi incertae sedis</taxon>
        <taxon>Zoopagomycota</taxon>
        <taxon>Kickxellomycotina</taxon>
        <taxon>Harpellomycetes</taxon>
        <taxon>Harpellales</taxon>
        <taxon>Legeriomycetaceae</taxon>
        <taxon>Smittium</taxon>
    </lineage>
</organism>
<dbReference type="OrthoDB" id="201752at2759"/>
<evidence type="ECO:0000313" key="5">
    <source>
        <dbReference type="Proteomes" id="UP000245383"/>
    </source>
</evidence>
<dbReference type="Pfam" id="PF05282">
    <property type="entry name" value="AAR2"/>
    <property type="match status" value="1"/>
</dbReference>
<comment type="similarity">
    <text evidence="1">Belongs to the AAR2 family.</text>
</comment>
<evidence type="ECO:0008006" key="6">
    <source>
        <dbReference type="Google" id="ProtNLM"/>
    </source>
</evidence>
<dbReference type="InterPro" id="IPR007946">
    <property type="entry name" value="AAR2"/>
</dbReference>
<dbReference type="Pfam" id="PF20981">
    <property type="entry name" value="AAR2_1st"/>
    <property type="match status" value="1"/>
</dbReference>
<evidence type="ECO:0000259" key="3">
    <source>
        <dbReference type="Pfam" id="PF20981"/>
    </source>
</evidence>
<dbReference type="STRING" id="133385.A0A2T9Y465"/>
<feature type="domain" description="AAR2 C-terminal" evidence="2">
    <location>
        <begin position="206"/>
        <end position="369"/>
    </location>
</feature>
<dbReference type="PANTHER" id="PTHR12689:SF4">
    <property type="entry name" value="PROTEIN AAR2 HOMOLOG"/>
    <property type="match status" value="1"/>
</dbReference>
<dbReference type="GO" id="GO:0000244">
    <property type="term" value="P:spliceosomal tri-snRNP complex assembly"/>
    <property type="evidence" value="ECO:0007669"/>
    <property type="project" value="TreeGrafter"/>
</dbReference>
<keyword evidence="5" id="KW-1185">Reference proteome</keyword>
<reference evidence="4 5" key="1">
    <citation type="journal article" date="2018" name="MBio">
        <title>Comparative Genomics Reveals the Core Gene Toolbox for the Fungus-Insect Symbiosis.</title>
        <authorList>
            <person name="Wang Y."/>
            <person name="Stata M."/>
            <person name="Wang W."/>
            <person name="Stajich J.E."/>
            <person name="White M.M."/>
            <person name="Moncalvo J.M."/>
        </authorList>
    </citation>
    <scope>NUCLEOTIDE SEQUENCE [LARGE SCALE GENOMIC DNA]</scope>
    <source>
        <strain evidence="4 5">SWE-8-4</strain>
    </source>
</reference>
<dbReference type="Gene3D" id="2.60.34.20">
    <property type="match status" value="1"/>
</dbReference>
<dbReference type="Gene3D" id="1.25.40.550">
    <property type="entry name" value="Aar2, C-terminal domain-like"/>
    <property type="match status" value="1"/>
</dbReference>
<comment type="caution">
    <text evidence="4">The sequence shown here is derived from an EMBL/GenBank/DDBJ whole genome shotgun (WGS) entry which is preliminary data.</text>
</comment>
<evidence type="ECO:0000313" key="4">
    <source>
        <dbReference type="EMBL" id="PVU87118.1"/>
    </source>
</evidence>
<dbReference type="InterPro" id="IPR038516">
    <property type="entry name" value="AAR2_N_sf"/>
</dbReference>
<feature type="domain" description="AAR2 N-terminal" evidence="3">
    <location>
        <begin position="14"/>
        <end position="146"/>
    </location>
</feature>
<dbReference type="AlphaFoldDB" id="A0A2T9Y465"/>
<name>A0A2T9Y465_9FUNG</name>
<dbReference type="CDD" id="cd13777">
    <property type="entry name" value="Aar2_N"/>
    <property type="match status" value="1"/>
</dbReference>
<evidence type="ECO:0000259" key="2">
    <source>
        <dbReference type="Pfam" id="PF05282"/>
    </source>
</evidence>
<gene>
    <name evidence="4" type="ORF">BB561_006444</name>
</gene>
<dbReference type="InterPro" id="IPR033647">
    <property type="entry name" value="Aar2_N"/>
</dbReference>
<proteinExistence type="inferred from homology"/>
<dbReference type="InterPro" id="IPR033648">
    <property type="entry name" value="AAR2_C"/>
</dbReference>
<dbReference type="CDD" id="cd13778">
    <property type="entry name" value="Aar2_C"/>
    <property type="match status" value="1"/>
</dbReference>
<evidence type="ECO:0000256" key="1">
    <source>
        <dbReference type="ARBA" id="ARBA00006281"/>
    </source>
</evidence>